<dbReference type="Gene3D" id="3.30.70.1430">
    <property type="entry name" value="Multidrug efflux transporter AcrB pore domain"/>
    <property type="match status" value="2"/>
</dbReference>
<feature type="transmembrane region" description="Helical" evidence="1">
    <location>
        <begin position="900"/>
        <end position="920"/>
    </location>
</feature>
<sequence>MDDFGPLARIVRAFLDAKLTAVLVAAVVAGGVLALAVTPREENPRINVPTAIVTTDAQGRSRDEIARLVTVPLERVIGQIGDVEHLYANSQDGRSTITVRYRVGTDPTAAYVDLYTRLLGNRSALPPDAQTPVVSRIDVDDVPVVVLTLASATYDDGALRDLAYRLSDALAPLPGVGTLTLYGGRGRIVNVTIDPARLAGYGVGFAQIDAALRGNAEQPAGYVGDGTSRIDVRAGAPLASVADVANATVGVRAGVPIALGAIATVAPALAPRETYATYSERGAVRDERAVSIAIAKRSGTNVVQVASAVLTATRAFALPAGVRLAVTRNDGAKANAAVNELFQRLLEAIGIVSLLLLVALGWREAAVVAMAIPLTLFITLGVATLAHQTINRITLFALILSLGLLVDDAIVVIENIHRHARAGSRERRELVVSAVAQVASPTILATLTVILAFLPMAFVTGLMGPYMRPIPLDVPIAMLASLAIALVVTPWAAVRILRMAPTVRHAARSRWETTYRRLLGGLLDNRRRARLFVGAVAAALAVAMLLPLAQLVRFRMLPAQNEETFSVAIDEPAGTDLERTRRASAAVEAVLLREPTVRDVETFVGTHAVPDFNGVLRGSFFRDAAWNAELRVNLIGTHERHESSESFVRRMRPALQAAGAPYAAAVRLVEEPPGPPVRATVLGVVSGPDPAVRASIARSVENLVSAEPGVVDVDSSVKQQPVRAHLVVDQRSAALSGVSPQLAATEAAAALGGIASGTVRLPEARDPVPIFLRYGDERRRSLDALAQTQIPSTTAGTVPLASVARVVTERTPAAAIREDRQDVDYVSGEMAGRSSTYAVIDTLLALRRNAAILPGYAVRWDGEWQLTLDVFRDLGLAMAGALVLIYLVLVARFRSLRVPLVVLSAVPLGLIGVMPGFALLAPFGVYFSATAMIGVIALAGIVVRNSIVLVEFVEERLAQGAPLREALIDAGSVRARPIALTAAAGMLSAVVIAFDPVWSGLAWALVFGMGASAVLSLFIVPLLYAAVARPAAAQHAAARANRTPLHREEYQPA</sequence>
<keyword evidence="1" id="KW-1133">Transmembrane helix</keyword>
<dbReference type="Pfam" id="PF00873">
    <property type="entry name" value="ACR_tran"/>
    <property type="match status" value="1"/>
</dbReference>
<accession>A0AAN2C8L4</accession>
<feature type="transmembrane region" description="Helical" evidence="1">
    <location>
        <begin position="1000"/>
        <end position="1024"/>
    </location>
</feature>
<dbReference type="GO" id="GO:0042910">
    <property type="term" value="F:xenobiotic transmembrane transporter activity"/>
    <property type="evidence" value="ECO:0007669"/>
    <property type="project" value="TreeGrafter"/>
</dbReference>
<keyword evidence="3" id="KW-1185">Reference proteome</keyword>
<dbReference type="KEGG" id="vab:WPS_09160"/>
<dbReference type="Gene3D" id="3.30.2090.10">
    <property type="entry name" value="Multidrug efflux transporter AcrB TolC docking domain, DN and DC subdomains"/>
    <property type="match status" value="2"/>
</dbReference>
<feature type="transmembrane region" description="Helical" evidence="1">
    <location>
        <begin position="926"/>
        <end position="952"/>
    </location>
</feature>
<dbReference type="InterPro" id="IPR001036">
    <property type="entry name" value="Acrflvin-R"/>
</dbReference>
<dbReference type="PANTHER" id="PTHR32063:SF16">
    <property type="entry name" value="CATION EFFLUX SYSTEM (ACRB_ACRD_ACRF FAMILY)"/>
    <property type="match status" value="1"/>
</dbReference>
<dbReference type="SUPFAM" id="SSF82693">
    <property type="entry name" value="Multidrug efflux transporter AcrB pore domain, PN1, PN2, PC1 and PC2 subdomains"/>
    <property type="match status" value="3"/>
</dbReference>
<feature type="transmembrane region" description="Helical" evidence="1">
    <location>
        <begin position="434"/>
        <end position="454"/>
    </location>
</feature>
<evidence type="ECO:0000313" key="2">
    <source>
        <dbReference type="EMBL" id="BDE05640.1"/>
    </source>
</evidence>
<evidence type="ECO:0000256" key="1">
    <source>
        <dbReference type="SAM" id="Phobius"/>
    </source>
</evidence>
<feature type="transmembrane region" description="Helical" evidence="1">
    <location>
        <begin position="874"/>
        <end position="893"/>
    </location>
</feature>
<feature type="transmembrane region" description="Helical" evidence="1">
    <location>
        <begin position="973"/>
        <end position="994"/>
    </location>
</feature>
<keyword evidence="1" id="KW-0472">Membrane</keyword>
<dbReference type="Gene3D" id="3.30.70.1440">
    <property type="entry name" value="Multidrug efflux transporter AcrB pore domain"/>
    <property type="match status" value="1"/>
</dbReference>
<organism evidence="2 3">
    <name type="scientific">Vulcanimicrobium alpinum</name>
    <dbReference type="NCBI Taxonomy" id="3016050"/>
    <lineage>
        <taxon>Bacteria</taxon>
        <taxon>Bacillati</taxon>
        <taxon>Vulcanimicrobiota</taxon>
        <taxon>Vulcanimicrobiia</taxon>
        <taxon>Vulcanimicrobiales</taxon>
        <taxon>Vulcanimicrobiaceae</taxon>
        <taxon>Vulcanimicrobium</taxon>
    </lineage>
</organism>
<protein>
    <submittedName>
        <fullName evidence="2">Multidrug transporter AcrB</fullName>
    </submittedName>
</protein>
<dbReference type="RefSeq" id="WP_317996667.1">
    <property type="nucleotide sequence ID" value="NZ_AP025523.1"/>
</dbReference>
<proteinExistence type="predicted"/>
<name>A0AAN2C8L4_UNVUL</name>
<dbReference type="Gene3D" id="1.20.1640.10">
    <property type="entry name" value="Multidrug efflux transporter AcrB transmembrane domain"/>
    <property type="match status" value="2"/>
</dbReference>
<dbReference type="SUPFAM" id="SSF82714">
    <property type="entry name" value="Multidrug efflux transporter AcrB TolC docking domain, DN and DC subdomains"/>
    <property type="match status" value="2"/>
</dbReference>
<keyword evidence="1" id="KW-0812">Transmembrane</keyword>
<evidence type="ECO:0000313" key="3">
    <source>
        <dbReference type="Proteomes" id="UP001317532"/>
    </source>
</evidence>
<dbReference type="GO" id="GO:0005886">
    <property type="term" value="C:plasma membrane"/>
    <property type="evidence" value="ECO:0007669"/>
    <property type="project" value="TreeGrafter"/>
</dbReference>
<dbReference type="Proteomes" id="UP001317532">
    <property type="component" value="Chromosome"/>
</dbReference>
<dbReference type="PANTHER" id="PTHR32063">
    <property type="match status" value="1"/>
</dbReference>
<feature type="transmembrane region" description="Helical" evidence="1">
    <location>
        <begin position="393"/>
        <end position="413"/>
    </location>
</feature>
<feature type="transmembrane region" description="Helical" evidence="1">
    <location>
        <begin position="341"/>
        <end position="360"/>
    </location>
</feature>
<feature type="transmembrane region" description="Helical" evidence="1">
    <location>
        <begin position="531"/>
        <end position="552"/>
    </location>
</feature>
<feature type="transmembrane region" description="Helical" evidence="1">
    <location>
        <begin position="474"/>
        <end position="494"/>
    </location>
</feature>
<feature type="transmembrane region" description="Helical" evidence="1">
    <location>
        <begin position="367"/>
        <end position="387"/>
    </location>
</feature>
<dbReference type="EMBL" id="AP025523">
    <property type="protein sequence ID" value="BDE05640.1"/>
    <property type="molecule type" value="Genomic_DNA"/>
</dbReference>
<reference evidence="2 3" key="1">
    <citation type="journal article" date="2022" name="ISME Commun">
        <title>Vulcanimicrobium alpinus gen. nov. sp. nov., the first cultivated representative of the candidate phylum 'Eremiobacterota', is a metabolically versatile aerobic anoxygenic phototroph.</title>
        <authorList>
            <person name="Yabe S."/>
            <person name="Muto K."/>
            <person name="Abe K."/>
            <person name="Yokota A."/>
            <person name="Staudigel H."/>
            <person name="Tebo B.M."/>
        </authorList>
    </citation>
    <scope>NUCLEOTIDE SEQUENCE [LARGE SCALE GENOMIC DNA]</scope>
    <source>
        <strain evidence="2 3">WC8-2</strain>
    </source>
</reference>
<dbReference type="SUPFAM" id="SSF82866">
    <property type="entry name" value="Multidrug efflux transporter AcrB transmembrane domain"/>
    <property type="match status" value="2"/>
</dbReference>
<gene>
    <name evidence="2" type="ORF">WPS_09160</name>
</gene>
<dbReference type="Gene3D" id="3.30.70.1320">
    <property type="entry name" value="Multidrug efflux transporter AcrB pore domain like"/>
    <property type="match status" value="1"/>
</dbReference>
<dbReference type="AlphaFoldDB" id="A0AAN2C8L4"/>
<dbReference type="InterPro" id="IPR027463">
    <property type="entry name" value="AcrB_DN_DC_subdom"/>
</dbReference>
<dbReference type="PRINTS" id="PR00702">
    <property type="entry name" value="ACRIFLAVINRP"/>
</dbReference>